<name>A0ABQ0C6V5_9PROT</name>
<gene>
    <name evidence="6" type="ORF">SIID45300_00920</name>
</gene>
<protein>
    <recommendedName>
        <fullName evidence="5">Cytochrome c-type biogenesis protein H TPR domain-containing protein</fullName>
    </recommendedName>
</protein>
<keyword evidence="4" id="KW-0812">Transmembrane</keyword>
<dbReference type="Proteomes" id="UP001628193">
    <property type="component" value="Unassembled WGS sequence"/>
</dbReference>
<feature type="transmembrane region" description="Helical" evidence="4">
    <location>
        <begin position="107"/>
        <end position="128"/>
    </location>
</feature>
<evidence type="ECO:0000256" key="1">
    <source>
        <dbReference type="ARBA" id="ARBA00022737"/>
    </source>
</evidence>
<accession>A0ABQ0C6V5</accession>
<dbReference type="Gene3D" id="1.25.40.10">
    <property type="entry name" value="Tetratricopeptide repeat domain"/>
    <property type="match status" value="1"/>
</dbReference>
<dbReference type="PANTHER" id="PTHR47870">
    <property type="entry name" value="CYTOCHROME C-TYPE BIOGENESIS PROTEIN CCMH"/>
    <property type="match status" value="1"/>
</dbReference>
<dbReference type="SUPFAM" id="SSF48452">
    <property type="entry name" value="TPR-like"/>
    <property type="match status" value="1"/>
</dbReference>
<dbReference type="InterPro" id="IPR056413">
    <property type="entry name" value="TPR_CcmH_CycH"/>
</dbReference>
<dbReference type="InterPro" id="IPR011990">
    <property type="entry name" value="TPR-like_helical_dom_sf"/>
</dbReference>
<keyword evidence="2" id="KW-0201">Cytochrome c-type biogenesis</keyword>
<keyword evidence="4" id="KW-0472">Membrane</keyword>
<proteinExistence type="predicted"/>
<evidence type="ECO:0000256" key="3">
    <source>
        <dbReference type="ARBA" id="ARBA00022803"/>
    </source>
</evidence>
<dbReference type="PANTHER" id="PTHR47870:SF1">
    <property type="entry name" value="CYTOCHROME C-TYPE BIOGENESIS PROTEIN CCMH"/>
    <property type="match status" value="1"/>
</dbReference>
<dbReference type="Pfam" id="PF23914">
    <property type="entry name" value="TPR_CcmH_CycH"/>
    <property type="match status" value="1"/>
</dbReference>
<keyword evidence="1" id="KW-0677">Repeat</keyword>
<dbReference type="InterPro" id="IPR051263">
    <property type="entry name" value="C-type_cytochrome_biogenesis"/>
</dbReference>
<evidence type="ECO:0000256" key="2">
    <source>
        <dbReference type="ARBA" id="ARBA00022748"/>
    </source>
</evidence>
<keyword evidence="3" id="KW-0802">TPR repeat</keyword>
<reference evidence="6 7" key="1">
    <citation type="submission" date="2024-05" db="EMBL/GenBank/DDBJ databases">
        <authorList>
            <consortium name="Candidatus Magnetaquicoccaceae bacterium FCR-1 genome sequencing consortium"/>
            <person name="Shimoshige H."/>
            <person name="Shimamura S."/>
            <person name="Taoka A."/>
            <person name="Kobayashi H."/>
            <person name="Maekawa T."/>
        </authorList>
    </citation>
    <scope>NUCLEOTIDE SEQUENCE [LARGE SCALE GENOMIC DNA]</scope>
    <source>
        <strain evidence="6 7">FCR-1</strain>
    </source>
</reference>
<evidence type="ECO:0000256" key="4">
    <source>
        <dbReference type="SAM" id="Phobius"/>
    </source>
</evidence>
<comment type="caution">
    <text evidence="6">The sequence shown here is derived from an EMBL/GenBank/DDBJ whole genome shotgun (WGS) entry which is preliminary data.</text>
</comment>
<evidence type="ECO:0000313" key="6">
    <source>
        <dbReference type="EMBL" id="GAB0056612.1"/>
    </source>
</evidence>
<dbReference type="RefSeq" id="WP_420904336.1">
    <property type="nucleotide sequence ID" value="NZ_BAAFGK010000004.1"/>
</dbReference>
<feature type="domain" description="Cytochrome c-type biogenesis protein H TPR" evidence="5">
    <location>
        <begin position="156"/>
        <end position="272"/>
    </location>
</feature>
<feature type="transmembrane region" description="Helical" evidence="4">
    <location>
        <begin position="6"/>
        <end position="23"/>
    </location>
</feature>
<reference evidence="6 7" key="2">
    <citation type="submission" date="2024-09" db="EMBL/GenBank/DDBJ databases">
        <title>Draft genome sequence of Candidatus Magnetaquicoccaceae bacterium FCR-1.</title>
        <authorList>
            <person name="Shimoshige H."/>
            <person name="Shimamura S."/>
            <person name="Taoka A."/>
            <person name="Kobayashi H."/>
            <person name="Maekawa T."/>
        </authorList>
    </citation>
    <scope>NUCLEOTIDE SEQUENCE [LARGE SCALE GENOMIC DNA]</scope>
    <source>
        <strain evidence="6 7">FCR-1</strain>
    </source>
</reference>
<sequence>MSWIWSLPVILLIALIGVFHPLFTRRGHAPLPVGVEGDPREALLSRRDAVLVQLKELDLEGNGDPQQGSTRAELERELASILTRLDGLTAPPSSPVAGVIKKSPLDMAMGVAGMLSVAFLASLLYLWLGTPQPIAPAKEHPAASADILRMVEQAAQRLRANPDDIAGWQRLARSYTALDRPGEAIAAYRHILSRQPEDEDTLLALSELQLQNPDPAMQAEAENRLESLLVRHPDHPDALWFLGLQAARTGQKSKALTLLNRLKPLLPAGSPAIQTVDQAIAQIGKP</sequence>
<dbReference type="EMBL" id="BAAFGK010000004">
    <property type="protein sequence ID" value="GAB0056612.1"/>
    <property type="molecule type" value="Genomic_DNA"/>
</dbReference>
<organism evidence="6 7">
    <name type="scientific">Candidatus Magnetaquiglobus chichijimensis</name>
    <dbReference type="NCBI Taxonomy" id="3141448"/>
    <lineage>
        <taxon>Bacteria</taxon>
        <taxon>Pseudomonadati</taxon>
        <taxon>Pseudomonadota</taxon>
        <taxon>Magnetococcia</taxon>
        <taxon>Magnetococcales</taxon>
        <taxon>Candidatus Magnetaquicoccaceae</taxon>
        <taxon>Candidatus Magnetaquiglobus</taxon>
    </lineage>
</organism>
<evidence type="ECO:0000259" key="5">
    <source>
        <dbReference type="Pfam" id="PF23914"/>
    </source>
</evidence>
<keyword evidence="7" id="KW-1185">Reference proteome</keyword>
<keyword evidence="4" id="KW-1133">Transmembrane helix</keyword>
<evidence type="ECO:0000313" key="7">
    <source>
        <dbReference type="Proteomes" id="UP001628193"/>
    </source>
</evidence>